<keyword evidence="3 7" id="KW-0347">Helicase</keyword>
<dbReference type="eggNOG" id="COG1204">
    <property type="taxonomic scope" value="Bacteria"/>
</dbReference>
<reference evidence="7 8" key="1">
    <citation type="submission" date="2014-01" db="EMBL/GenBank/DDBJ databases">
        <title>Isolation of Serratia multitudinisentens RB-25 from Ex-Landfill site.</title>
        <authorList>
            <person name="Robson E.H.J."/>
        </authorList>
    </citation>
    <scope>NUCLEOTIDE SEQUENCE [LARGE SCALE GENOMIC DNA]</scope>
    <source>
        <strain evidence="7 8">RB-25</strain>
    </source>
</reference>
<dbReference type="GO" id="GO:0003676">
    <property type="term" value="F:nucleic acid binding"/>
    <property type="evidence" value="ECO:0007669"/>
    <property type="project" value="InterPro"/>
</dbReference>
<dbReference type="SMART" id="SM00490">
    <property type="entry name" value="HELICc"/>
    <property type="match status" value="1"/>
</dbReference>
<evidence type="ECO:0000259" key="6">
    <source>
        <dbReference type="PROSITE" id="PS51194"/>
    </source>
</evidence>
<dbReference type="AlphaFoldDB" id="W0L931"/>
<evidence type="ECO:0000256" key="1">
    <source>
        <dbReference type="ARBA" id="ARBA00022741"/>
    </source>
</evidence>
<dbReference type="InterPro" id="IPR050474">
    <property type="entry name" value="Hel308_SKI2-like"/>
</dbReference>
<evidence type="ECO:0000256" key="3">
    <source>
        <dbReference type="ARBA" id="ARBA00022806"/>
    </source>
</evidence>
<dbReference type="Proteomes" id="UP000019030">
    <property type="component" value="Chromosome"/>
</dbReference>
<keyword evidence="8" id="KW-1185">Reference proteome</keyword>
<dbReference type="OrthoDB" id="9815222at2"/>
<dbReference type="InterPro" id="IPR014001">
    <property type="entry name" value="Helicase_ATP-bd"/>
</dbReference>
<dbReference type="Pfam" id="PF00270">
    <property type="entry name" value="DEAD"/>
    <property type="match status" value="1"/>
</dbReference>
<gene>
    <name evidence="7" type="ORF">Z042_12345</name>
</gene>
<evidence type="ECO:0000313" key="8">
    <source>
        <dbReference type="Proteomes" id="UP000019030"/>
    </source>
</evidence>
<keyword evidence="4" id="KW-0067">ATP-binding</keyword>
<protein>
    <submittedName>
        <fullName evidence="7">RNA helicase</fullName>
    </submittedName>
</protein>
<dbReference type="PROSITE" id="PS51194">
    <property type="entry name" value="HELICASE_CTER"/>
    <property type="match status" value="1"/>
</dbReference>
<reference evidence="7 8" key="2">
    <citation type="submission" date="2015-03" db="EMBL/GenBank/DDBJ databases">
        <authorList>
            <person name="Chan K.-G."/>
        </authorList>
    </citation>
    <scope>NUCLEOTIDE SEQUENCE [LARGE SCALE GENOMIC DNA]</scope>
    <source>
        <strain evidence="7 8">RB-25</strain>
    </source>
</reference>
<dbReference type="GO" id="GO:0004386">
    <property type="term" value="F:helicase activity"/>
    <property type="evidence" value="ECO:0007669"/>
    <property type="project" value="UniProtKB-KW"/>
</dbReference>
<dbReference type="GO" id="GO:0005524">
    <property type="term" value="F:ATP binding"/>
    <property type="evidence" value="ECO:0007669"/>
    <property type="project" value="UniProtKB-KW"/>
</dbReference>
<feature type="domain" description="Helicase ATP-binding" evidence="5">
    <location>
        <begin position="148"/>
        <end position="294"/>
    </location>
</feature>
<dbReference type="PATRIC" id="fig|1441930.4.peg.2457"/>
<evidence type="ECO:0000313" key="7">
    <source>
        <dbReference type="EMBL" id="AHG20338.1"/>
    </source>
</evidence>
<dbReference type="PROSITE" id="PS51192">
    <property type="entry name" value="HELICASE_ATP_BIND_1"/>
    <property type="match status" value="1"/>
</dbReference>
<evidence type="ECO:0000256" key="4">
    <source>
        <dbReference type="ARBA" id="ARBA00022840"/>
    </source>
</evidence>
<dbReference type="RefSeq" id="WP_024912840.1">
    <property type="nucleotide sequence ID" value="NZ_CP007044.2"/>
</dbReference>
<name>W0L931_9GAMM</name>
<proteinExistence type="predicted"/>
<dbReference type="PANTHER" id="PTHR47961">
    <property type="entry name" value="DNA POLYMERASE THETA, PUTATIVE (AFU_ORTHOLOGUE AFUA_1G05260)-RELATED"/>
    <property type="match status" value="1"/>
</dbReference>
<dbReference type="SMART" id="SM00487">
    <property type="entry name" value="DEXDc"/>
    <property type="match status" value="1"/>
</dbReference>
<dbReference type="STRING" id="1441930.Z042_12345"/>
<dbReference type="InterPro" id="IPR011545">
    <property type="entry name" value="DEAD/DEAH_box_helicase_dom"/>
</dbReference>
<dbReference type="EMBL" id="CP007044">
    <property type="protein sequence ID" value="AHG20338.1"/>
    <property type="molecule type" value="Genomic_DNA"/>
</dbReference>
<feature type="domain" description="Helicase C-terminal" evidence="6">
    <location>
        <begin position="354"/>
        <end position="553"/>
    </location>
</feature>
<dbReference type="HOGENOM" id="CLU_016339_0_0_6"/>
<keyword evidence="1" id="KW-0547">Nucleotide-binding</keyword>
<dbReference type="SUPFAM" id="SSF52540">
    <property type="entry name" value="P-loop containing nucleoside triphosphate hydrolases"/>
    <property type="match status" value="1"/>
</dbReference>
<dbReference type="Gene3D" id="3.40.50.300">
    <property type="entry name" value="P-loop containing nucleotide triphosphate hydrolases"/>
    <property type="match status" value="2"/>
</dbReference>
<evidence type="ECO:0000256" key="2">
    <source>
        <dbReference type="ARBA" id="ARBA00022801"/>
    </source>
</evidence>
<dbReference type="PANTHER" id="PTHR47961:SF6">
    <property type="entry name" value="DNA-DIRECTED DNA POLYMERASE"/>
    <property type="match status" value="1"/>
</dbReference>
<dbReference type="GO" id="GO:0016787">
    <property type="term" value="F:hydrolase activity"/>
    <property type="evidence" value="ECO:0007669"/>
    <property type="project" value="UniProtKB-KW"/>
</dbReference>
<organism evidence="7 8">
    <name type="scientific">Chania multitudinisentens RB-25</name>
    <dbReference type="NCBI Taxonomy" id="1441930"/>
    <lineage>
        <taxon>Bacteria</taxon>
        <taxon>Pseudomonadati</taxon>
        <taxon>Pseudomonadota</taxon>
        <taxon>Gammaproteobacteria</taxon>
        <taxon>Enterobacterales</taxon>
        <taxon>Yersiniaceae</taxon>
        <taxon>Chania</taxon>
    </lineage>
</organism>
<evidence type="ECO:0000259" key="5">
    <source>
        <dbReference type="PROSITE" id="PS51192"/>
    </source>
</evidence>
<dbReference type="InterPro" id="IPR027417">
    <property type="entry name" value="P-loop_NTPase"/>
</dbReference>
<dbReference type="KEGG" id="sfo:Z042_12345"/>
<keyword evidence="2" id="KW-0378">Hydrolase</keyword>
<dbReference type="InterPro" id="IPR001650">
    <property type="entry name" value="Helicase_C-like"/>
</dbReference>
<accession>W0L931</accession>
<sequence length="835" mass="95311">MSNFINKLAMRVIKSEGYKEASKSLFSSYVLNFTGQESKFDRKEISKLISSAQIFYKSELEEIKKEGAIILSMLLDICAADNQDLIPIANSIFSNSGDFPNIQLLTEKHPQLNFKYNFYTEAQMEFRQSLNTIEELDFPLTDYQRSLWHDLSSDKDVITAAPTSAGKTHIILSYLMKKITDSDGAFAAIIVPTRALISEVAGKIYQLAQESNNENEIEICTVPKEGYFGEKTFFVMTQERLHEVLQRGDVYFDYLFIDEAHNITDKNRGVLLHLTIEKMLEDSFPQVIVSMPSPSYQDSFTSIFKDIEFKKKLTQHSPVAKIVMSVVPKGQELIISRHNSSNVKHIKKGFTATHLADIVYKLGKGQSNIIYRNKTNYCEDLANEISKRIVEITRDPLLEEAADYVEKFVHNEFSLADNLRKGVAFHYGPLPSSIRIMVENLAKSDNIKFIACTSTLAEGVNLPAKNLFLKNPLQPIMNKPSERIENVKINNITGRAGRMLQHFSGNIFLIEPDSWTYKDYFNDVQEEEEKIPTYFKSLNEELDSVLLALKGSYAHNEKDQYRFYTIANKLIKEYSSHSLNNTLSAKELTLNEKERDSLVKYVKSAYDDLTVASFTLEANPTIGYIQQNKLFNFLSEQTHFDEWILPHPRSVNLYDVLLKVGNKLKEFGVYTPNEGYSLDYICVITKKWIQGNSLKEIISEQIDWDKKMAYDNNKSAPSINTSVRNVITVINNDVRFRLSNALRCYQVLLTNILLSRKVDLSSVKLHYFIEIGACDERMINLINMGLSREAAKEIDSKLHASVQITSTKDLLELNLSGKLESIHTITKKELLGLLT</sequence>